<reference evidence="4" key="1">
    <citation type="journal article" date="2019" name="Int. J. Syst. Evol. Microbiol.">
        <title>The Global Catalogue of Microorganisms (GCM) 10K type strain sequencing project: providing services to taxonomists for standard genome sequencing and annotation.</title>
        <authorList>
            <consortium name="The Broad Institute Genomics Platform"/>
            <consortium name="The Broad Institute Genome Sequencing Center for Infectious Disease"/>
            <person name="Wu L."/>
            <person name="Ma J."/>
        </authorList>
    </citation>
    <scope>NUCLEOTIDE SEQUENCE [LARGE SCALE GENOMIC DNA]</scope>
    <source>
        <strain evidence="4">JCM 17714</strain>
    </source>
</reference>
<accession>A0ABP8VKV5</accession>
<dbReference type="Proteomes" id="UP001501699">
    <property type="component" value="Unassembled WGS sequence"/>
</dbReference>
<dbReference type="Gene3D" id="2.40.128.130">
    <property type="entry name" value="Autotransporter beta-domain"/>
    <property type="match status" value="1"/>
</dbReference>
<gene>
    <name evidence="3" type="ORF">GCM10023262_12610</name>
</gene>
<dbReference type="SUPFAM" id="SSF51126">
    <property type="entry name" value="Pectin lyase-like"/>
    <property type="match status" value="1"/>
</dbReference>
<keyword evidence="4" id="KW-1185">Reference proteome</keyword>
<feature type="signal peptide" evidence="1">
    <location>
        <begin position="1"/>
        <end position="22"/>
    </location>
</feature>
<dbReference type="SUPFAM" id="SSF103515">
    <property type="entry name" value="Autotransporter"/>
    <property type="match status" value="1"/>
</dbReference>
<sequence length="868" mass="95608">MIKVLKCHVCLCALTTSIFSFVYDMAVHAQDGLSCAPLFKKYSCDVVNSPIKNSDISYINGINTSSTKALPMIQLNNIVINLADKKEPILEVGGTFKFNRSEQVTSPVIARENVKTLFNNGSVSGDGKKTKGKTISQSVFGVEKGGFLFIRDSKINVANVHGFAVESLQPSFKEGVSELQDASLSRVVFENSDILLKGHGANGLYFRGGLSQYEYETGELLFTLGEFQFKNTTLKVPDGTAVYSDDARRYPYITASEGTRIFADMLFEVKNNSYVSIDSYASFLVGGAYVEKDSYAGVELFDKSQWTVTVNKKALRNSKQKDSYFIDSSVSSVRLINSSIFFNKPQNGYYQRLYIGDLEDNYGRYAYVAGGDARLYVNAYLTAYNGAKELKADQLVIYGDVYGSTKLYVRSVPSDPRMKVNPRTVRKNNNSISVVQVYGKAQQDSFKLPVGYVALKGAPYRYRLKAYASVLNNADTVKRLAVGNKSSNEFWDFRLEREYIKSSSKKITSKSKKVVSHTRRQRSSDAGFSYSDIVSNNDLHILDEIGVSAVVPQVPTYLLLPNVLFHAGLMDISNQNKQSEISRTVVGGFLENSENPAFFVRSYGGNGRYVSDLSDLEYGYGGDLGYHAVEAGVSLKAMKGADYSTSFGIMGTYGKISLQPQDVVESKKSAFDKWSVTAYGSMQHDTGFYLNGLFSYGLFKGDVLTLARGKTAALKGNALSVSLSGGTSLMIGYEGFVFDPEVQVVYQNLQFDKASDIDGFDIEMGKPNQWVMRVGGRLSKVLAASRTGGIVSFNGKLHFARSFGEKQFVHFGDKFQLGAFGSLLETGVGFNARLSSTFALHGDVTYQHKLSEAGFSGTRFSGGLRYHF</sequence>
<feature type="domain" description="Autotransporter" evidence="2">
    <location>
        <begin position="591"/>
        <end position="868"/>
    </location>
</feature>
<dbReference type="InterPro" id="IPR006315">
    <property type="entry name" value="OM_autotransptr_brl_dom"/>
</dbReference>
<dbReference type="InterPro" id="IPR005546">
    <property type="entry name" value="Autotransporte_beta"/>
</dbReference>
<dbReference type="Gene3D" id="2.160.20.20">
    <property type="match status" value="1"/>
</dbReference>
<evidence type="ECO:0000259" key="2">
    <source>
        <dbReference type="PROSITE" id="PS51208"/>
    </source>
</evidence>
<dbReference type="Pfam" id="PF03797">
    <property type="entry name" value="Autotransporter"/>
    <property type="match status" value="1"/>
</dbReference>
<comment type="caution">
    <text evidence="3">The sequence shown here is derived from an EMBL/GenBank/DDBJ whole genome shotgun (WGS) entry which is preliminary data.</text>
</comment>
<dbReference type="InterPro" id="IPR036709">
    <property type="entry name" value="Autotransporte_beta_dom_sf"/>
</dbReference>
<dbReference type="PROSITE" id="PS51208">
    <property type="entry name" value="AUTOTRANSPORTER"/>
    <property type="match status" value="1"/>
</dbReference>
<evidence type="ECO:0000313" key="4">
    <source>
        <dbReference type="Proteomes" id="UP001501699"/>
    </source>
</evidence>
<dbReference type="EMBL" id="BAABJA010000009">
    <property type="protein sequence ID" value="GAA4665239.1"/>
    <property type="molecule type" value="Genomic_DNA"/>
</dbReference>
<name>A0ABP8VKV5_9HYPH</name>
<protein>
    <recommendedName>
        <fullName evidence="2">Autotransporter domain-containing protein</fullName>
    </recommendedName>
</protein>
<keyword evidence="1" id="KW-0732">Signal</keyword>
<organism evidence="3 4">
    <name type="scientific">Bartonella pachyuromydis</name>
    <dbReference type="NCBI Taxonomy" id="931097"/>
    <lineage>
        <taxon>Bacteria</taxon>
        <taxon>Pseudomonadati</taxon>
        <taxon>Pseudomonadota</taxon>
        <taxon>Alphaproteobacteria</taxon>
        <taxon>Hyphomicrobiales</taxon>
        <taxon>Bartonellaceae</taxon>
        <taxon>Bartonella</taxon>
    </lineage>
</organism>
<dbReference type="SMART" id="SM00869">
    <property type="entry name" value="Autotransporter"/>
    <property type="match status" value="1"/>
</dbReference>
<feature type="chain" id="PRO_5046729800" description="Autotransporter domain-containing protein" evidence="1">
    <location>
        <begin position="23"/>
        <end position="868"/>
    </location>
</feature>
<dbReference type="NCBIfam" id="TIGR01414">
    <property type="entry name" value="autotrans_barl"/>
    <property type="match status" value="1"/>
</dbReference>
<dbReference type="InterPro" id="IPR011050">
    <property type="entry name" value="Pectin_lyase_fold/virulence"/>
</dbReference>
<evidence type="ECO:0000313" key="3">
    <source>
        <dbReference type="EMBL" id="GAA4665239.1"/>
    </source>
</evidence>
<dbReference type="RefSeq" id="WP_345119282.1">
    <property type="nucleotide sequence ID" value="NZ_BAABJA010000009.1"/>
</dbReference>
<proteinExistence type="predicted"/>
<dbReference type="InterPro" id="IPR012332">
    <property type="entry name" value="Autotransporter_pectin_lyase_C"/>
</dbReference>
<evidence type="ECO:0000256" key="1">
    <source>
        <dbReference type="SAM" id="SignalP"/>
    </source>
</evidence>